<evidence type="ECO:0000313" key="2">
    <source>
        <dbReference type="EMBL" id="QLG64039.1"/>
    </source>
</evidence>
<gene>
    <name evidence="2" type="ORF">HUG12_10775</name>
</gene>
<feature type="domain" description="RelE toxin-related" evidence="1">
    <location>
        <begin position="2"/>
        <end position="46"/>
    </location>
</feature>
<reference evidence="2 3" key="1">
    <citation type="submission" date="2020-06" db="EMBL/GenBank/DDBJ databases">
        <title>NJ-3-1, isolated from saline soil.</title>
        <authorList>
            <person name="Cui H.L."/>
            <person name="Shi X."/>
        </authorList>
    </citation>
    <scope>NUCLEOTIDE SEQUENCE [LARGE SCALE GENOMIC DNA]</scope>
    <source>
        <strain evidence="2 3">NJ-3-1</strain>
    </source>
</reference>
<keyword evidence="3" id="KW-1185">Reference proteome</keyword>
<accession>A0A7D5QE64</accession>
<sequence>MDPAGAWLDAKEIHRHGLDGDEARYHRPSDTVLVRKDDTLVTVISLENAKYSVHAAVAHLRGGQS</sequence>
<dbReference type="EMBL" id="CP058579">
    <property type="protein sequence ID" value="QLG64039.1"/>
    <property type="molecule type" value="Genomic_DNA"/>
</dbReference>
<dbReference type="Proteomes" id="UP000509626">
    <property type="component" value="Chromosome"/>
</dbReference>
<evidence type="ECO:0000259" key="1">
    <source>
        <dbReference type="Pfam" id="PF26442"/>
    </source>
</evidence>
<dbReference type="InterPro" id="IPR058996">
    <property type="entry name" value="Toxin-rel_dom"/>
</dbReference>
<protein>
    <recommendedName>
        <fullName evidence="1">RelE toxin-related domain-containing protein</fullName>
    </recommendedName>
</protein>
<dbReference type="KEGG" id="halu:HUG12_10775"/>
<dbReference type="Pfam" id="PF26442">
    <property type="entry name" value="Halo_toxin"/>
    <property type="match status" value="1"/>
</dbReference>
<evidence type="ECO:0000313" key="3">
    <source>
        <dbReference type="Proteomes" id="UP000509626"/>
    </source>
</evidence>
<name>A0A7D5QE64_9EURY</name>
<dbReference type="AlphaFoldDB" id="A0A7D5QE64"/>
<organism evidence="2 3">
    <name type="scientific">Halorarum salinum</name>
    <dbReference type="NCBI Taxonomy" id="2743089"/>
    <lineage>
        <taxon>Archaea</taxon>
        <taxon>Methanobacteriati</taxon>
        <taxon>Methanobacteriota</taxon>
        <taxon>Stenosarchaea group</taxon>
        <taxon>Halobacteria</taxon>
        <taxon>Halobacteriales</taxon>
        <taxon>Haloferacaceae</taxon>
        <taxon>Halorarum</taxon>
    </lineage>
</organism>
<proteinExistence type="predicted"/>